<dbReference type="Gene3D" id="1.10.220.80">
    <property type="entry name" value="BH2638-like"/>
    <property type="match status" value="1"/>
</dbReference>
<organism evidence="2 3">
    <name type="scientific">Streptococcus downei MFe28</name>
    <dbReference type="NCBI Taxonomy" id="764290"/>
    <lineage>
        <taxon>Bacteria</taxon>
        <taxon>Bacillati</taxon>
        <taxon>Bacillota</taxon>
        <taxon>Bacilli</taxon>
        <taxon>Lactobacillales</taxon>
        <taxon>Streptococcaceae</taxon>
        <taxon>Streptococcus</taxon>
    </lineage>
</organism>
<accession>A0A380JEG0</accession>
<dbReference type="OrthoDB" id="1649074at2"/>
<dbReference type="Proteomes" id="UP000254082">
    <property type="component" value="Unassembled WGS sequence"/>
</dbReference>
<sequence length="92" mass="10536">MTKNYSYPLDFSWSTEEISSVLSFLNCVEAAYESKVKAENFLQAYEAFKEIVPSKMQEKQIDRDFEKVSGYSSYRALQVAKAKVEGWISLAS</sequence>
<dbReference type="SUPFAM" id="SSF158504">
    <property type="entry name" value="BH2638-like"/>
    <property type="match status" value="1"/>
</dbReference>
<gene>
    <name evidence="2" type="ORF">NCTC11391_01214</name>
</gene>
<dbReference type="PIRSF" id="PIRSF037260">
    <property type="entry name" value="UPF0223"/>
    <property type="match status" value="1"/>
</dbReference>
<comment type="similarity">
    <text evidence="1">Belongs to the UPF0223 family.</text>
</comment>
<dbReference type="NCBIfam" id="NF003353">
    <property type="entry name" value="PRK04387.1"/>
    <property type="match status" value="1"/>
</dbReference>
<evidence type="ECO:0000313" key="2">
    <source>
        <dbReference type="EMBL" id="SUN36170.1"/>
    </source>
</evidence>
<evidence type="ECO:0000313" key="3">
    <source>
        <dbReference type="Proteomes" id="UP000254082"/>
    </source>
</evidence>
<dbReference type="InterPro" id="IPR007920">
    <property type="entry name" value="UPF0223"/>
</dbReference>
<dbReference type="InterPro" id="IPR023324">
    <property type="entry name" value="BH2638-like_sf"/>
</dbReference>
<protein>
    <recommendedName>
        <fullName evidence="1">UPF0223 protein NCTC11391_01214</fullName>
    </recommendedName>
</protein>
<evidence type="ECO:0000256" key="1">
    <source>
        <dbReference type="HAMAP-Rule" id="MF_01041"/>
    </source>
</evidence>
<proteinExistence type="inferred from homology"/>
<dbReference type="AlphaFoldDB" id="A0A380JEG0"/>
<dbReference type="RefSeq" id="WP_029236776.1">
    <property type="nucleotide sequence ID" value="NZ_UHFA01000002.1"/>
</dbReference>
<dbReference type="Pfam" id="PF05256">
    <property type="entry name" value="UPF0223"/>
    <property type="match status" value="1"/>
</dbReference>
<dbReference type="HAMAP" id="MF_01041">
    <property type="entry name" value="UPF0223"/>
    <property type="match status" value="1"/>
</dbReference>
<keyword evidence="3" id="KW-1185">Reference proteome</keyword>
<reference evidence="2 3" key="1">
    <citation type="submission" date="2018-06" db="EMBL/GenBank/DDBJ databases">
        <authorList>
            <consortium name="Pathogen Informatics"/>
            <person name="Doyle S."/>
        </authorList>
    </citation>
    <scope>NUCLEOTIDE SEQUENCE [LARGE SCALE GENOMIC DNA]</scope>
    <source>
        <strain evidence="3">NCTC 11391</strain>
    </source>
</reference>
<dbReference type="EMBL" id="UHFA01000002">
    <property type="protein sequence ID" value="SUN36170.1"/>
    <property type="molecule type" value="Genomic_DNA"/>
</dbReference>
<name>A0A380JEG0_STRDO</name>